<name>N9FJY3_9GAMM</name>
<comment type="caution">
    <text evidence="1">The sequence shown here is derived from an EMBL/GenBank/DDBJ whole genome shotgun (WGS) entry which is preliminary data.</text>
</comment>
<evidence type="ECO:0000313" key="1">
    <source>
        <dbReference type="EMBL" id="ENW05154.1"/>
    </source>
</evidence>
<organism evidence="1 2">
    <name type="scientific">Acinetobacter beijerinckii ANC 3835</name>
    <dbReference type="NCBI Taxonomy" id="1217649"/>
    <lineage>
        <taxon>Bacteria</taxon>
        <taxon>Pseudomonadati</taxon>
        <taxon>Pseudomonadota</taxon>
        <taxon>Gammaproteobacteria</taxon>
        <taxon>Moraxellales</taxon>
        <taxon>Moraxellaceae</taxon>
        <taxon>Acinetobacter</taxon>
    </lineage>
</organism>
<protein>
    <submittedName>
        <fullName evidence="1">Uncharacterized protein</fullName>
    </submittedName>
</protein>
<dbReference type="OrthoDB" id="6696389at2"/>
<evidence type="ECO:0000313" key="2">
    <source>
        <dbReference type="Proteomes" id="UP000018417"/>
    </source>
</evidence>
<dbReference type="HOGENOM" id="CLU_2696044_0_0_6"/>
<proteinExistence type="predicted"/>
<dbReference type="EMBL" id="APQK01000012">
    <property type="protein sequence ID" value="ENW05154.1"/>
    <property type="molecule type" value="Genomic_DNA"/>
</dbReference>
<sequence>MNIFIGGPFDGQHFQNENYTGNEFKVSDLNSYISTVYQRNEIEKNGLKYTFWIPEIAEKEYAFSRISDILWNK</sequence>
<dbReference type="AlphaFoldDB" id="N9FJY3"/>
<accession>N9FJY3</accession>
<dbReference type="Proteomes" id="UP000018417">
    <property type="component" value="Unassembled WGS sequence"/>
</dbReference>
<dbReference type="RefSeq" id="WP_005054238.1">
    <property type="nucleotide sequence ID" value="NZ_KB849759.1"/>
</dbReference>
<dbReference type="PATRIC" id="fig|1217649.3.peg.1821"/>
<reference evidence="1 2" key="1">
    <citation type="submission" date="2013-02" db="EMBL/GenBank/DDBJ databases">
        <title>The Genome Sequence of Acinetobacter beijerinckii ANC 3835.</title>
        <authorList>
            <consortium name="The Broad Institute Genome Sequencing Platform"/>
            <consortium name="The Broad Institute Genome Sequencing Center for Infectious Disease"/>
            <person name="Cerqueira G."/>
            <person name="Feldgarden M."/>
            <person name="Courvalin P."/>
            <person name="Perichon B."/>
            <person name="Grillot-Courvalin C."/>
            <person name="Clermont D."/>
            <person name="Rocha E."/>
            <person name="Yoon E.-J."/>
            <person name="Nemec A."/>
            <person name="Walker B."/>
            <person name="Young S.K."/>
            <person name="Zeng Q."/>
            <person name="Gargeya S."/>
            <person name="Fitzgerald M."/>
            <person name="Haas B."/>
            <person name="Abouelleil A."/>
            <person name="Alvarado L."/>
            <person name="Arachchi H.M."/>
            <person name="Berlin A.M."/>
            <person name="Chapman S.B."/>
            <person name="Dewar J."/>
            <person name="Goldberg J."/>
            <person name="Griggs A."/>
            <person name="Gujja S."/>
            <person name="Hansen M."/>
            <person name="Howarth C."/>
            <person name="Imamovic A."/>
            <person name="Larimer J."/>
            <person name="McCowan C."/>
            <person name="Murphy C."/>
            <person name="Neiman D."/>
            <person name="Pearson M."/>
            <person name="Priest M."/>
            <person name="Roberts A."/>
            <person name="Saif S."/>
            <person name="Shea T."/>
            <person name="Sisk P."/>
            <person name="Sykes S."/>
            <person name="Wortman J."/>
            <person name="Nusbaum C."/>
            <person name="Birren B."/>
        </authorList>
    </citation>
    <scope>NUCLEOTIDE SEQUENCE [LARGE SCALE GENOMIC DNA]</scope>
    <source>
        <strain evidence="1 2">ANC 3835</strain>
    </source>
</reference>
<gene>
    <name evidence="1" type="ORF">F934_01886</name>
</gene>